<dbReference type="AlphaFoldDB" id="A0AAE1RKP6"/>
<feature type="compositionally biased region" description="Basic and acidic residues" evidence="1">
    <location>
        <begin position="78"/>
        <end position="90"/>
    </location>
</feature>
<protein>
    <submittedName>
        <fullName evidence="3">Uncharacterized protein</fullName>
    </submittedName>
</protein>
<comment type="caution">
    <text evidence="3">The sequence shown here is derived from an EMBL/GenBank/DDBJ whole genome shotgun (WGS) entry which is preliminary data.</text>
</comment>
<name>A0AAE1RKP6_9SOLA</name>
<feature type="compositionally biased region" description="Polar residues" evidence="1">
    <location>
        <begin position="60"/>
        <end position="76"/>
    </location>
</feature>
<feature type="transmembrane region" description="Helical" evidence="2">
    <location>
        <begin position="129"/>
        <end position="146"/>
    </location>
</feature>
<gene>
    <name evidence="3" type="ORF">RND71_026373</name>
</gene>
<keyword evidence="2" id="KW-0472">Membrane</keyword>
<proteinExistence type="predicted"/>
<dbReference type="EMBL" id="JAVYJV010000014">
    <property type="protein sequence ID" value="KAK4354179.1"/>
    <property type="molecule type" value="Genomic_DNA"/>
</dbReference>
<feature type="region of interest" description="Disordered" evidence="1">
    <location>
        <begin position="1"/>
        <end position="90"/>
    </location>
</feature>
<organism evidence="3 4">
    <name type="scientific">Anisodus tanguticus</name>
    <dbReference type="NCBI Taxonomy" id="243964"/>
    <lineage>
        <taxon>Eukaryota</taxon>
        <taxon>Viridiplantae</taxon>
        <taxon>Streptophyta</taxon>
        <taxon>Embryophyta</taxon>
        <taxon>Tracheophyta</taxon>
        <taxon>Spermatophyta</taxon>
        <taxon>Magnoliopsida</taxon>
        <taxon>eudicotyledons</taxon>
        <taxon>Gunneridae</taxon>
        <taxon>Pentapetalae</taxon>
        <taxon>asterids</taxon>
        <taxon>lamiids</taxon>
        <taxon>Solanales</taxon>
        <taxon>Solanaceae</taxon>
        <taxon>Solanoideae</taxon>
        <taxon>Hyoscyameae</taxon>
        <taxon>Anisodus</taxon>
    </lineage>
</organism>
<sequence>MSNFSGSEEGSEESDTSSWIDPGSENQFTMNNPGEFWSDSGSERSKLSEYDGKNEGIRSENWSDSIRFSAGENSDGSVEEKQEGEKKIEGEQKRRRILCWKVPIELVKLYNMKKKTKPLELKVTLDDKVYNFVACIMFIGILLLASSTSRMYPVKYCTTAVLLCGDKG</sequence>
<reference evidence="3" key="1">
    <citation type="submission" date="2023-12" db="EMBL/GenBank/DDBJ databases">
        <title>Genome assembly of Anisodus tanguticus.</title>
        <authorList>
            <person name="Wang Y.-J."/>
        </authorList>
    </citation>
    <scope>NUCLEOTIDE SEQUENCE</scope>
    <source>
        <strain evidence="3">KB-2021</strain>
        <tissue evidence="3">Leaf</tissue>
    </source>
</reference>
<keyword evidence="4" id="KW-1185">Reference proteome</keyword>
<evidence type="ECO:0000313" key="3">
    <source>
        <dbReference type="EMBL" id="KAK4354179.1"/>
    </source>
</evidence>
<feature type="compositionally biased region" description="Basic and acidic residues" evidence="1">
    <location>
        <begin position="41"/>
        <end position="58"/>
    </location>
</feature>
<feature type="compositionally biased region" description="Polar residues" evidence="1">
    <location>
        <begin position="16"/>
        <end position="32"/>
    </location>
</feature>
<evidence type="ECO:0000313" key="4">
    <source>
        <dbReference type="Proteomes" id="UP001291623"/>
    </source>
</evidence>
<evidence type="ECO:0000256" key="1">
    <source>
        <dbReference type="SAM" id="MobiDB-lite"/>
    </source>
</evidence>
<accession>A0AAE1RKP6</accession>
<evidence type="ECO:0000256" key="2">
    <source>
        <dbReference type="SAM" id="Phobius"/>
    </source>
</evidence>
<keyword evidence="2" id="KW-0812">Transmembrane</keyword>
<dbReference type="Proteomes" id="UP001291623">
    <property type="component" value="Unassembled WGS sequence"/>
</dbReference>
<keyword evidence="2" id="KW-1133">Transmembrane helix</keyword>